<sequence length="114" mass="13444">MEGFCCPEAGINTPLTGKKSSFSHEKLPEWSQNYDGDMICCIKVLRFHFKWWGLQTAVEEMVTKNAYPKIFCDSHRKLISTAKEWFLLTMDDMIKRWDDTAQKQKEDDNFVRVE</sequence>
<dbReference type="InterPro" id="IPR023393">
    <property type="entry name" value="START-like_dom_sf"/>
</dbReference>
<dbReference type="InterPro" id="IPR001666">
    <property type="entry name" value="PI_transfer"/>
</dbReference>
<dbReference type="Pfam" id="PF02121">
    <property type="entry name" value="IP_trans"/>
    <property type="match status" value="1"/>
</dbReference>
<evidence type="ECO:0000313" key="2">
    <source>
        <dbReference type="EMBL" id="KAK8887467.1"/>
    </source>
</evidence>
<comment type="caution">
    <text evidence="2">The sequence shown here is derived from an EMBL/GenBank/DDBJ whole genome shotgun (WGS) entry which is preliminary data.</text>
</comment>
<proteinExistence type="predicted"/>
<gene>
    <name evidence="2" type="ORF">M9Y10_038512</name>
</gene>
<evidence type="ECO:0000313" key="3">
    <source>
        <dbReference type="Proteomes" id="UP001470230"/>
    </source>
</evidence>
<organism evidence="2 3">
    <name type="scientific">Tritrichomonas musculus</name>
    <dbReference type="NCBI Taxonomy" id="1915356"/>
    <lineage>
        <taxon>Eukaryota</taxon>
        <taxon>Metamonada</taxon>
        <taxon>Parabasalia</taxon>
        <taxon>Tritrichomonadida</taxon>
        <taxon>Tritrichomonadidae</taxon>
        <taxon>Tritrichomonas</taxon>
    </lineage>
</organism>
<dbReference type="EMBL" id="JAPFFF010000006">
    <property type="protein sequence ID" value="KAK8887467.1"/>
    <property type="molecule type" value="Genomic_DNA"/>
</dbReference>
<evidence type="ECO:0000259" key="1">
    <source>
        <dbReference type="Pfam" id="PF02121"/>
    </source>
</evidence>
<feature type="domain" description="Phosphatidylinositol transfer protein N-terminal" evidence="1">
    <location>
        <begin position="28"/>
        <end position="101"/>
    </location>
</feature>
<dbReference type="PANTHER" id="PTHR10658">
    <property type="entry name" value="PHOSPHATIDYLINOSITOL TRANSFER PROTEIN"/>
    <property type="match status" value="1"/>
</dbReference>
<accession>A0ABR2K8L3</accession>
<dbReference type="PANTHER" id="PTHR10658:SF11">
    <property type="entry name" value="VIBRATOR, ISOFORM B"/>
    <property type="match status" value="1"/>
</dbReference>
<dbReference type="SUPFAM" id="SSF55961">
    <property type="entry name" value="Bet v1-like"/>
    <property type="match status" value="1"/>
</dbReference>
<dbReference type="Gene3D" id="3.30.530.20">
    <property type="match status" value="1"/>
</dbReference>
<protein>
    <recommendedName>
        <fullName evidence="1">Phosphatidylinositol transfer protein N-terminal domain-containing protein</fullName>
    </recommendedName>
</protein>
<dbReference type="InterPro" id="IPR055261">
    <property type="entry name" value="PI_transfer_N"/>
</dbReference>
<keyword evidence="3" id="KW-1185">Reference proteome</keyword>
<dbReference type="Proteomes" id="UP001470230">
    <property type="component" value="Unassembled WGS sequence"/>
</dbReference>
<name>A0ABR2K8L3_9EUKA</name>
<reference evidence="2 3" key="1">
    <citation type="submission" date="2024-04" db="EMBL/GenBank/DDBJ databases">
        <title>Tritrichomonas musculus Genome.</title>
        <authorList>
            <person name="Alves-Ferreira E."/>
            <person name="Grigg M."/>
            <person name="Lorenzi H."/>
            <person name="Galac M."/>
        </authorList>
    </citation>
    <scope>NUCLEOTIDE SEQUENCE [LARGE SCALE GENOMIC DNA]</scope>
    <source>
        <strain evidence="2 3">EAF2021</strain>
    </source>
</reference>